<keyword evidence="6" id="KW-1185">Reference proteome</keyword>
<dbReference type="PROSITE" id="PS50843">
    <property type="entry name" value="EXPANSIN_CBD"/>
    <property type="match status" value="1"/>
</dbReference>
<feature type="domain" description="Expansin-like EG45" evidence="3">
    <location>
        <begin position="45"/>
        <end position="151"/>
    </location>
</feature>
<evidence type="ECO:0000313" key="6">
    <source>
        <dbReference type="Proteomes" id="UP001386955"/>
    </source>
</evidence>
<dbReference type="Pfam" id="PF01357">
    <property type="entry name" value="Expansin_C"/>
    <property type="match status" value="1"/>
</dbReference>
<evidence type="ECO:0000313" key="5">
    <source>
        <dbReference type="EMBL" id="KAK7386284.1"/>
    </source>
</evidence>
<dbReference type="Pfam" id="PF03330">
    <property type="entry name" value="DPBB_1"/>
    <property type="match status" value="1"/>
</dbReference>
<dbReference type="InterPro" id="IPR007118">
    <property type="entry name" value="Expan_Lol_pI"/>
</dbReference>
<dbReference type="AlphaFoldDB" id="A0AAN9RZC3"/>
<dbReference type="EMBL" id="JAYMYS010000007">
    <property type="protein sequence ID" value="KAK7386284.1"/>
    <property type="molecule type" value="Genomic_DNA"/>
</dbReference>
<gene>
    <name evidence="5" type="ORF">VNO78_26409</name>
</gene>
<keyword evidence="2" id="KW-0732">Signal</keyword>
<dbReference type="SUPFAM" id="SSF50685">
    <property type="entry name" value="Barwin-like endoglucanases"/>
    <property type="match status" value="1"/>
</dbReference>
<comment type="caution">
    <text evidence="5">The sequence shown here is derived from an EMBL/GenBank/DDBJ whole genome shotgun (WGS) entry which is preliminary data.</text>
</comment>
<evidence type="ECO:0000256" key="1">
    <source>
        <dbReference type="RuleBase" id="RU003460"/>
    </source>
</evidence>
<evidence type="ECO:0000256" key="2">
    <source>
        <dbReference type="SAM" id="SignalP"/>
    </source>
</evidence>
<evidence type="ECO:0008006" key="7">
    <source>
        <dbReference type="Google" id="ProtNLM"/>
    </source>
</evidence>
<dbReference type="InterPro" id="IPR007117">
    <property type="entry name" value="Expansin_CBD"/>
</dbReference>
<dbReference type="GO" id="GO:0005576">
    <property type="term" value="C:extracellular region"/>
    <property type="evidence" value="ECO:0007669"/>
    <property type="project" value="InterPro"/>
</dbReference>
<dbReference type="InterPro" id="IPR007112">
    <property type="entry name" value="Expansin/allergen_DPBB_dom"/>
</dbReference>
<name>A0AAN9RZC3_PSOTE</name>
<dbReference type="PANTHER" id="PTHR31692:SF10">
    <property type="entry name" value="EXPANSIN-B1-LIKE PROTEIN"/>
    <property type="match status" value="1"/>
</dbReference>
<dbReference type="Proteomes" id="UP001386955">
    <property type="component" value="Unassembled WGS sequence"/>
</dbReference>
<dbReference type="InterPro" id="IPR036749">
    <property type="entry name" value="Expansin_CBD_sf"/>
</dbReference>
<evidence type="ECO:0000259" key="4">
    <source>
        <dbReference type="PROSITE" id="PS50843"/>
    </source>
</evidence>
<feature type="domain" description="Expansin-like CBD" evidence="4">
    <location>
        <begin position="164"/>
        <end position="240"/>
    </location>
</feature>
<proteinExistence type="inferred from homology"/>
<accession>A0AAN9RZC3</accession>
<dbReference type="PRINTS" id="PR01225">
    <property type="entry name" value="EXPANSNFAMLY"/>
</dbReference>
<comment type="similarity">
    <text evidence="1">Belongs to the expansin family.</text>
</comment>
<dbReference type="InterPro" id="IPR036908">
    <property type="entry name" value="RlpA-like_sf"/>
</dbReference>
<feature type="signal peptide" evidence="2">
    <location>
        <begin position="1"/>
        <end position="24"/>
    </location>
</feature>
<dbReference type="PROSITE" id="PS51257">
    <property type="entry name" value="PROKAR_LIPOPROTEIN"/>
    <property type="match status" value="1"/>
</dbReference>
<evidence type="ECO:0000259" key="3">
    <source>
        <dbReference type="PROSITE" id="PS50842"/>
    </source>
</evidence>
<dbReference type="GO" id="GO:0009653">
    <property type="term" value="P:anatomical structure morphogenesis"/>
    <property type="evidence" value="ECO:0007669"/>
    <property type="project" value="UniProtKB-ARBA"/>
</dbReference>
<dbReference type="PANTHER" id="PTHR31692">
    <property type="entry name" value="EXPANSIN-B3"/>
    <property type="match status" value="1"/>
</dbReference>
<organism evidence="5 6">
    <name type="scientific">Psophocarpus tetragonolobus</name>
    <name type="common">Winged bean</name>
    <name type="synonym">Dolichos tetragonolobus</name>
    <dbReference type="NCBI Taxonomy" id="3891"/>
    <lineage>
        <taxon>Eukaryota</taxon>
        <taxon>Viridiplantae</taxon>
        <taxon>Streptophyta</taxon>
        <taxon>Embryophyta</taxon>
        <taxon>Tracheophyta</taxon>
        <taxon>Spermatophyta</taxon>
        <taxon>Magnoliopsida</taxon>
        <taxon>eudicotyledons</taxon>
        <taxon>Gunneridae</taxon>
        <taxon>Pentapetalae</taxon>
        <taxon>rosids</taxon>
        <taxon>fabids</taxon>
        <taxon>Fabales</taxon>
        <taxon>Fabaceae</taxon>
        <taxon>Papilionoideae</taxon>
        <taxon>50 kb inversion clade</taxon>
        <taxon>NPAAA clade</taxon>
        <taxon>indigoferoid/millettioid clade</taxon>
        <taxon>Phaseoleae</taxon>
        <taxon>Psophocarpus</taxon>
    </lineage>
</organism>
<dbReference type="Gene3D" id="2.40.40.10">
    <property type="entry name" value="RlpA-like domain"/>
    <property type="match status" value="1"/>
</dbReference>
<dbReference type="SUPFAM" id="SSF49590">
    <property type="entry name" value="PHL pollen allergen"/>
    <property type="match status" value="1"/>
</dbReference>
<dbReference type="PROSITE" id="PS50842">
    <property type="entry name" value="EXPANSIN_EG45"/>
    <property type="match status" value="1"/>
</dbReference>
<dbReference type="InterPro" id="IPR009009">
    <property type="entry name" value="RlpA-like_DPBB"/>
</dbReference>
<sequence>MDLGLRHQLGLVCVILLLPALCSCQGFTKSRATFYGTSDGYGTPTGACGFGEFGRRMNWYDGRVAGVGGLYRNGAGCGACYQVRCLIPRLCDANGAYLVATDQGYGDRTDFIMSPRAFFKLGRNAKASEELKKYGTLDIEYKRVPCTYTGNVLFHIKETSSNPGYFAVVILNVNGKNDVTAVELWQKTQQRWEPLHRSYGAVFDFANPPSGELLLRFKVGPIWKIYKVPANWKPRFTYDTNLQL</sequence>
<dbReference type="Gene3D" id="2.60.40.760">
    <property type="entry name" value="Expansin, cellulose-binding-like domain"/>
    <property type="match status" value="1"/>
</dbReference>
<reference evidence="5 6" key="1">
    <citation type="submission" date="2024-01" db="EMBL/GenBank/DDBJ databases">
        <title>The genomes of 5 underutilized Papilionoideae crops provide insights into root nodulation and disease resistanc.</title>
        <authorList>
            <person name="Jiang F."/>
        </authorList>
    </citation>
    <scope>NUCLEOTIDE SEQUENCE [LARGE SCALE GENOMIC DNA]</scope>
    <source>
        <strain evidence="5">DUOXIRENSHENG_FW03</strain>
        <tissue evidence="5">Leaves</tissue>
    </source>
</reference>
<protein>
    <recommendedName>
        <fullName evidence="7">Expansin-like B1</fullName>
    </recommendedName>
</protein>
<feature type="chain" id="PRO_5043009281" description="Expansin-like B1" evidence="2">
    <location>
        <begin position="25"/>
        <end position="244"/>
    </location>
</feature>